<protein>
    <submittedName>
        <fullName evidence="6">HRSL1 enzyme</fullName>
    </submittedName>
</protein>
<dbReference type="GO" id="GO:0005737">
    <property type="term" value="C:cytoplasm"/>
    <property type="evidence" value="ECO:0007669"/>
    <property type="project" value="TreeGrafter"/>
</dbReference>
<evidence type="ECO:0000256" key="4">
    <source>
        <dbReference type="ARBA" id="ARBA00023098"/>
    </source>
</evidence>
<dbReference type="InterPro" id="IPR051496">
    <property type="entry name" value="H-rev107_PLA/AT"/>
</dbReference>
<dbReference type="GO" id="GO:0070292">
    <property type="term" value="P:N-acylphosphatidylethanolamine metabolic process"/>
    <property type="evidence" value="ECO:0007669"/>
    <property type="project" value="TreeGrafter"/>
</dbReference>
<keyword evidence="4" id="KW-0443">Lipid metabolism</keyword>
<reference evidence="6 7" key="1">
    <citation type="submission" date="2019-09" db="EMBL/GenBank/DDBJ databases">
        <title>Bird 10,000 Genomes (B10K) Project - Family phase.</title>
        <authorList>
            <person name="Zhang G."/>
        </authorList>
    </citation>
    <scope>NUCLEOTIDE SEQUENCE [LARGE SCALE GENOMIC DNA]</scope>
    <source>
        <strain evidence="6">B10K-DU-012-46</strain>
    </source>
</reference>
<dbReference type="EMBL" id="VZTP01007194">
    <property type="protein sequence ID" value="NXT05954.1"/>
    <property type="molecule type" value="Genomic_DNA"/>
</dbReference>
<keyword evidence="7" id="KW-1185">Reference proteome</keyword>
<dbReference type="InterPro" id="IPR007053">
    <property type="entry name" value="LRAT_dom"/>
</dbReference>
<dbReference type="PROSITE" id="PS51934">
    <property type="entry name" value="LRAT"/>
    <property type="match status" value="1"/>
</dbReference>
<gene>
    <name evidence="6" type="primary">Hrasls_0</name>
    <name evidence="6" type="ORF">PRUFUL_R03876</name>
</gene>
<dbReference type="GO" id="GO:0004623">
    <property type="term" value="F:phospholipase A2 activity"/>
    <property type="evidence" value="ECO:0007669"/>
    <property type="project" value="TreeGrafter"/>
</dbReference>
<dbReference type="AlphaFoldDB" id="A0A7L2ZG76"/>
<evidence type="ECO:0000313" key="6">
    <source>
        <dbReference type="EMBL" id="NXT05954.1"/>
    </source>
</evidence>
<feature type="domain" description="LRAT" evidence="5">
    <location>
        <begin position="13"/>
        <end position="128"/>
    </location>
</feature>
<comment type="similarity">
    <text evidence="1">Belongs to the H-rev107 family.</text>
</comment>
<feature type="non-terminal residue" evidence="6">
    <location>
        <position position="1"/>
    </location>
</feature>
<sequence length="129" mass="15017">MTEDKNYPNPGDLIEVRRPGYQHWALYLGKGFVIHVTDVGSTSVSSSSSGSVFTRMAKVKKELLKEVTKNHSWAVNNQYDHYRTPFPMEEIIRRAEPCIDKELPYRLFFKNCEHFVTMLRYGEGVSWQV</sequence>
<proteinExistence type="inferred from homology"/>
<evidence type="ECO:0000256" key="2">
    <source>
        <dbReference type="ARBA" id="ARBA00022679"/>
    </source>
</evidence>
<dbReference type="Pfam" id="PF04970">
    <property type="entry name" value="LRAT"/>
    <property type="match status" value="1"/>
</dbReference>
<evidence type="ECO:0000313" key="7">
    <source>
        <dbReference type="Proteomes" id="UP000553798"/>
    </source>
</evidence>
<evidence type="ECO:0000256" key="1">
    <source>
        <dbReference type="ARBA" id="ARBA00007824"/>
    </source>
</evidence>
<dbReference type="Proteomes" id="UP000553798">
    <property type="component" value="Unassembled WGS sequence"/>
</dbReference>
<dbReference type="Gene3D" id="3.90.1720.10">
    <property type="entry name" value="endopeptidase domain like (from Nostoc punctiforme)"/>
    <property type="match status" value="1"/>
</dbReference>
<evidence type="ECO:0000259" key="5">
    <source>
        <dbReference type="PROSITE" id="PS51934"/>
    </source>
</evidence>
<dbReference type="PANTHER" id="PTHR13943">
    <property type="entry name" value="HRAS-LIKE SUPPRESSOR - RELATED"/>
    <property type="match status" value="1"/>
</dbReference>
<accession>A0A7L2ZG76</accession>
<keyword evidence="3" id="KW-0378">Hydrolase</keyword>
<evidence type="ECO:0000256" key="3">
    <source>
        <dbReference type="ARBA" id="ARBA00022801"/>
    </source>
</evidence>
<keyword evidence="2" id="KW-0808">Transferase</keyword>
<comment type="caution">
    <text evidence="6">The sequence shown here is derived from an EMBL/GenBank/DDBJ whole genome shotgun (WGS) entry which is preliminary data.</text>
</comment>
<name>A0A7L2ZG76_9PASE</name>
<dbReference type="GO" id="GO:0008970">
    <property type="term" value="F:phospholipase A1 activity"/>
    <property type="evidence" value="ECO:0007669"/>
    <property type="project" value="TreeGrafter"/>
</dbReference>
<feature type="non-terminal residue" evidence="6">
    <location>
        <position position="129"/>
    </location>
</feature>
<dbReference type="GO" id="GO:0016410">
    <property type="term" value="F:N-acyltransferase activity"/>
    <property type="evidence" value="ECO:0007669"/>
    <property type="project" value="TreeGrafter"/>
</dbReference>
<organism evidence="6 7">
    <name type="scientific">Prunella fulvescens</name>
    <name type="common">Brown accentor</name>
    <dbReference type="NCBI Taxonomy" id="670355"/>
    <lineage>
        <taxon>Eukaryota</taxon>
        <taxon>Metazoa</taxon>
        <taxon>Chordata</taxon>
        <taxon>Craniata</taxon>
        <taxon>Vertebrata</taxon>
        <taxon>Euteleostomi</taxon>
        <taxon>Archelosauria</taxon>
        <taxon>Archosauria</taxon>
        <taxon>Dinosauria</taxon>
        <taxon>Saurischia</taxon>
        <taxon>Theropoda</taxon>
        <taxon>Coelurosauria</taxon>
        <taxon>Aves</taxon>
        <taxon>Neognathae</taxon>
        <taxon>Neoaves</taxon>
        <taxon>Telluraves</taxon>
        <taxon>Australaves</taxon>
        <taxon>Passeriformes</taxon>
        <taxon>Passeroidea</taxon>
        <taxon>Prunellidae</taxon>
        <taxon>Prunella</taxon>
    </lineage>
</organism>
<dbReference type="PANTHER" id="PTHR13943:SF37">
    <property type="entry name" value="PHOSPHOLIPASE A AND ACYLTRANSFERASE 1"/>
    <property type="match status" value="1"/>
</dbReference>